<dbReference type="EMBL" id="CP001344">
    <property type="protein sequence ID" value="ACL44850.1"/>
    <property type="molecule type" value="Genomic_DNA"/>
</dbReference>
<evidence type="ECO:0000256" key="3">
    <source>
        <dbReference type="ARBA" id="ARBA00022840"/>
    </source>
</evidence>
<keyword evidence="3" id="KW-0067">ATP-binding</keyword>
<keyword evidence="2" id="KW-0547">Nucleotide-binding</keyword>
<name>B8HY47_CYAP4</name>
<dbReference type="STRING" id="395961.Cyan7425_2493"/>
<reference evidence="5" key="1">
    <citation type="submission" date="2009-01" db="EMBL/GenBank/DDBJ databases">
        <title>Complete sequence of chromosome Cyanothece sp. PCC 7425.</title>
        <authorList>
            <consortium name="US DOE Joint Genome Institute"/>
            <person name="Lucas S."/>
            <person name="Copeland A."/>
            <person name="Lapidus A."/>
            <person name="Glavina del Rio T."/>
            <person name="Dalin E."/>
            <person name="Tice H."/>
            <person name="Bruce D."/>
            <person name="Goodwin L."/>
            <person name="Pitluck S."/>
            <person name="Sims D."/>
            <person name="Meineke L."/>
            <person name="Brettin T."/>
            <person name="Detter J.C."/>
            <person name="Han C."/>
            <person name="Larimer F."/>
            <person name="Land M."/>
            <person name="Hauser L."/>
            <person name="Kyrpides N."/>
            <person name="Ovchinnikova G."/>
            <person name="Liberton M."/>
            <person name="Stoeckel J."/>
            <person name="Banerjee A."/>
            <person name="Singh A."/>
            <person name="Page L."/>
            <person name="Sato H."/>
            <person name="Zhao L."/>
            <person name="Sherman L."/>
            <person name="Pakrasi H."/>
            <person name="Richardson P."/>
        </authorList>
    </citation>
    <scope>NUCLEOTIDE SEQUENCE</scope>
    <source>
        <strain evidence="5">PCC 7425</strain>
    </source>
</reference>
<dbReference type="SMART" id="SM00836">
    <property type="entry name" value="DALR_1"/>
    <property type="match status" value="1"/>
</dbReference>
<dbReference type="GO" id="GO:0005524">
    <property type="term" value="F:ATP binding"/>
    <property type="evidence" value="ECO:0007669"/>
    <property type="project" value="UniProtKB-KW"/>
</dbReference>
<dbReference type="InterPro" id="IPR008909">
    <property type="entry name" value="DALR_anticod-bd"/>
</dbReference>
<evidence type="ECO:0000256" key="1">
    <source>
        <dbReference type="ARBA" id="ARBA00022598"/>
    </source>
</evidence>
<feature type="domain" description="DALR anticodon binding" evidence="4">
    <location>
        <begin position="115"/>
        <end position="277"/>
    </location>
</feature>
<dbReference type="GO" id="GO:0004814">
    <property type="term" value="F:arginine-tRNA ligase activity"/>
    <property type="evidence" value="ECO:0007669"/>
    <property type="project" value="InterPro"/>
</dbReference>
<sequence length="277" mass="31438">MGAAQPPIYGSPLGLQWAVLFKLSPAALVEELLHRLRSDLNPDQPFKLHADVQIWADSSGWLYWTFSPACLAAWLDQLLHFPPRLLNHPSTSIAAKPELAEDPSTSILSGIPFAVQYAHARCCSLLRLADRHQLLQLADPNPLTSPPLWSILSPDPFPWLTCNGQLPLLHPAEWDLLIHLLEFPSELRSQRSQWQTHAWTGEPTDLVISVTQLRTDQLWRQAQGWSERFEDFYRHCRIFAELSPELAQVRLGLLILTHALLHFYLRDLLGVAAPLEL</sequence>
<protein>
    <submittedName>
        <fullName evidence="5">DALR anticodon binding domain protein</fullName>
    </submittedName>
</protein>
<evidence type="ECO:0000256" key="2">
    <source>
        <dbReference type="ARBA" id="ARBA00022741"/>
    </source>
</evidence>
<dbReference type="AlphaFoldDB" id="B8HY47"/>
<evidence type="ECO:0000313" key="5">
    <source>
        <dbReference type="EMBL" id="ACL44850.1"/>
    </source>
</evidence>
<dbReference type="HOGENOM" id="CLU_063433_0_0_3"/>
<keyword evidence="1" id="KW-0436">Ligase</keyword>
<evidence type="ECO:0000259" key="4">
    <source>
        <dbReference type="SMART" id="SM00836"/>
    </source>
</evidence>
<dbReference type="KEGG" id="cyn:Cyan7425_2493"/>
<dbReference type="Pfam" id="PF05746">
    <property type="entry name" value="DALR_1"/>
    <property type="match status" value="1"/>
</dbReference>
<dbReference type="GO" id="GO:0006420">
    <property type="term" value="P:arginyl-tRNA aminoacylation"/>
    <property type="evidence" value="ECO:0007669"/>
    <property type="project" value="InterPro"/>
</dbReference>
<gene>
    <name evidence="5" type="ordered locus">Cyan7425_2493</name>
</gene>
<organism evidence="5">
    <name type="scientific">Cyanothece sp. (strain PCC 7425 / ATCC 29141)</name>
    <dbReference type="NCBI Taxonomy" id="395961"/>
    <lineage>
        <taxon>Bacteria</taxon>
        <taxon>Bacillati</taxon>
        <taxon>Cyanobacteriota</taxon>
        <taxon>Cyanophyceae</taxon>
        <taxon>Gomontiellales</taxon>
        <taxon>Cyanothecaceae</taxon>
        <taxon>Cyanothece</taxon>
    </lineage>
</organism>
<proteinExistence type="predicted"/>
<dbReference type="SUPFAM" id="SSF47323">
    <property type="entry name" value="Anticodon-binding domain of a subclass of class I aminoacyl-tRNA synthetases"/>
    <property type="match status" value="1"/>
</dbReference>
<dbReference type="Gene3D" id="1.10.730.10">
    <property type="entry name" value="Isoleucyl-tRNA Synthetase, Domain 1"/>
    <property type="match status" value="1"/>
</dbReference>
<accession>B8HY47</accession>
<dbReference type="InterPro" id="IPR009080">
    <property type="entry name" value="tRNAsynth_Ia_anticodon-bd"/>
</dbReference>
<dbReference type="eggNOG" id="COG0018">
    <property type="taxonomic scope" value="Bacteria"/>
</dbReference>